<dbReference type="PANTHER" id="PTHR30055:SF234">
    <property type="entry name" value="HTH-TYPE TRANSCRIPTIONAL REGULATOR BETI"/>
    <property type="match status" value="1"/>
</dbReference>
<dbReference type="InterPro" id="IPR050109">
    <property type="entry name" value="HTH-type_TetR-like_transc_reg"/>
</dbReference>
<dbReference type="Gene3D" id="1.10.357.10">
    <property type="entry name" value="Tetracycline Repressor, domain 2"/>
    <property type="match status" value="1"/>
</dbReference>
<dbReference type="InterPro" id="IPR009057">
    <property type="entry name" value="Homeodomain-like_sf"/>
</dbReference>
<evidence type="ECO:0000313" key="8">
    <source>
        <dbReference type="Proteomes" id="UP000237222"/>
    </source>
</evidence>
<gene>
    <name evidence="7" type="ORF">C0068_00065</name>
</gene>
<evidence type="ECO:0000256" key="3">
    <source>
        <dbReference type="ARBA" id="ARBA00023163"/>
    </source>
</evidence>
<dbReference type="SUPFAM" id="SSF46689">
    <property type="entry name" value="Homeodomain-like"/>
    <property type="match status" value="1"/>
</dbReference>
<dbReference type="Proteomes" id="UP000237222">
    <property type="component" value="Unassembled WGS sequence"/>
</dbReference>
<dbReference type="SUPFAM" id="SSF48498">
    <property type="entry name" value="Tetracyclin repressor-like, C-terminal domain"/>
    <property type="match status" value="1"/>
</dbReference>
<dbReference type="PRINTS" id="PR00455">
    <property type="entry name" value="HTHTETR"/>
</dbReference>
<evidence type="ECO:0000256" key="1">
    <source>
        <dbReference type="ARBA" id="ARBA00023015"/>
    </source>
</evidence>
<evidence type="ECO:0000259" key="6">
    <source>
        <dbReference type="PROSITE" id="PS50977"/>
    </source>
</evidence>
<proteinExistence type="predicted"/>
<dbReference type="EMBL" id="PQGG01000002">
    <property type="protein sequence ID" value="POP54647.1"/>
    <property type="molecule type" value="Genomic_DNA"/>
</dbReference>
<dbReference type="Pfam" id="PF00440">
    <property type="entry name" value="TetR_N"/>
    <property type="match status" value="1"/>
</dbReference>
<protein>
    <submittedName>
        <fullName evidence="7">TetR family transcriptional regulator</fullName>
    </submittedName>
</protein>
<sequence length="219" mass="24210">MLETGRGRRVAGAKKSANNTTPTKVRAKRMSPEARRHQILMCAVDVFASQGIEKATHADIAKLAGVASPTVFHYFPTIDDLQEAVIKEVRRFLLEGFVIVRTDVDAPVHVRVEDMLSSFAKAVDTDKNYVTVWLEWSGSTKGHIWELYKEFYTATTVALRKLLLEGRADNSIKASLQAADAARTILGMAHTIAHMRFCGATSKTAQKTINSFVAEYIAP</sequence>
<dbReference type="PANTHER" id="PTHR30055">
    <property type="entry name" value="HTH-TYPE TRANSCRIPTIONAL REGULATOR RUTR"/>
    <property type="match status" value="1"/>
</dbReference>
<evidence type="ECO:0000313" key="7">
    <source>
        <dbReference type="EMBL" id="POP54647.1"/>
    </source>
</evidence>
<dbReference type="GO" id="GO:0000976">
    <property type="term" value="F:transcription cis-regulatory region binding"/>
    <property type="evidence" value="ECO:0007669"/>
    <property type="project" value="TreeGrafter"/>
</dbReference>
<evidence type="ECO:0000256" key="4">
    <source>
        <dbReference type="PROSITE-ProRule" id="PRU00335"/>
    </source>
</evidence>
<evidence type="ECO:0000256" key="5">
    <source>
        <dbReference type="SAM" id="MobiDB-lite"/>
    </source>
</evidence>
<reference evidence="7" key="1">
    <citation type="submission" date="2018-01" db="EMBL/GenBank/DDBJ databases">
        <authorList>
            <person name="Yu X.-D."/>
        </authorList>
    </citation>
    <scope>NUCLEOTIDE SEQUENCE</scope>
    <source>
        <strain evidence="7">ZX-21</strain>
    </source>
</reference>
<dbReference type="AlphaFoldDB" id="A0A2S4HKW9"/>
<dbReference type="GO" id="GO:0003700">
    <property type="term" value="F:DNA-binding transcription factor activity"/>
    <property type="evidence" value="ECO:0007669"/>
    <property type="project" value="TreeGrafter"/>
</dbReference>
<feature type="region of interest" description="Disordered" evidence="5">
    <location>
        <begin position="1"/>
        <end position="30"/>
    </location>
</feature>
<dbReference type="PROSITE" id="PS50977">
    <property type="entry name" value="HTH_TETR_2"/>
    <property type="match status" value="1"/>
</dbReference>
<keyword evidence="1" id="KW-0805">Transcription regulation</keyword>
<feature type="DNA-binding region" description="H-T-H motif" evidence="4">
    <location>
        <begin position="56"/>
        <end position="75"/>
    </location>
</feature>
<dbReference type="OrthoDB" id="155497at2"/>
<accession>A0A2S4HKW9</accession>
<evidence type="ECO:0000256" key="2">
    <source>
        <dbReference type="ARBA" id="ARBA00023125"/>
    </source>
</evidence>
<dbReference type="InterPro" id="IPR001647">
    <property type="entry name" value="HTH_TetR"/>
</dbReference>
<comment type="caution">
    <text evidence="7">The sequence shown here is derived from an EMBL/GenBank/DDBJ whole genome shotgun (WGS) entry which is preliminary data.</text>
</comment>
<name>A0A2S4HKW9_9GAMM</name>
<organism evidence="7 8">
    <name type="scientific">Zhongshania marina</name>
    <dbReference type="NCBI Taxonomy" id="2304603"/>
    <lineage>
        <taxon>Bacteria</taxon>
        <taxon>Pseudomonadati</taxon>
        <taxon>Pseudomonadota</taxon>
        <taxon>Gammaproteobacteria</taxon>
        <taxon>Cellvibrionales</taxon>
        <taxon>Spongiibacteraceae</taxon>
        <taxon>Zhongshania</taxon>
    </lineage>
</organism>
<keyword evidence="2 4" id="KW-0238">DNA-binding</keyword>
<feature type="domain" description="HTH tetR-type" evidence="6">
    <location>
        <begin position="33"/>
        <end position="93"/>
    </location>
</feature>
<keyword evidence="3" id="KW-0804">Transcription</keyword>
<dbReference type="InterPro" id="IPR036271">
    <property type="entry name" value="Tet_transcr_reg_TetR-rel_C_sf"/>
</dbReference>